<dbReference type="CDD" id="cd06170">
    <property type="entry name" value="LuxR_C_like"/>
    <property type="match status" value="1"/>
</dbReference>
<dbReference type="PROSITE" id="PS50043">
    <property type="entry name" value="HTH_LUXR_2"/>
    <property type="match status" value="1"/>
</dbReference>
<feature type="compositionally biased region" description="Low complexity" evidence="4">
    <location>
        <begin position="18"/>
        <end position="28"/>
    </location>
</feature>
<keyword evidence="7" id="KW-1185">Reference proteome</keyword>
<dbReference type="Pfam" id="PF00196">
    <property type="entry name" value="GerE"/>
    <property type="match status" value="1"/>
</dbReference>
<sequence length="965" mass="102638">MRMTLPPSRSAVGDEAARPPGRAAASRPLGRDSEVDRILRCVSRQPGSPQALLLLGEEGIGRTTVLRHARERATDDGILVLSAQGWATDPRHGRACLQQLLVPVMDELSRLPAGHGQVLSAALGIAARDEGPDDAQVRTALPALLDRLAASRPVLVCVDDVHACDRVFVEALCAGIRLLAGRPVALLLTARSEAPRPGLPPGTENLHLGPLSAPWAAALLDRQPDAPVGRRRLEILDEAGGNPLALVELSRRAPTAFRAGPVRGPSTAPGFAARIDALPPETGRALLYAAAAEPGESIASLMTALDDGDLAVWAPAEAAGLVSLIEDRLVFRHPLARSDALARHSAAERQRARLDLAAAVTRPEGRARHLAAAALRTSESVAAALEDSAWRHEDAVGTARALEQAARLSPRGPERARRLAEALVTVQAVGEPDWVRDLYGRLVGDSADPELVCLAAGALASNLSLESSQREAFDLLVDASEHFPGVGRPVALALTALAAGIAVQSGLPEHRACLSTLLDRTQQAQQAQQAHQARETDDARHTDDAQGTSPTDRHRTPATGPWGRLDTPGTQQALDVLVSAVLRPPGAKGSQTSTGGPKGASPAGPDTLGGRMAVYSAAHLADEADVCLGQFRDADARLGAARAFGIRGRTVSALVDTLVGIGWFAEAVDLIQEAMAEATVLRLPRLQADLEAQALTLQALRGTVPPEPRLTPSIWRAVCLDENRATHARLLRARGLASLALGDWDGGWRQLRALFTADGAPLHPLLSPRSIAELAAVAQRTGRSDEVVPLLARVRAEQGERPGTRMTLLLHHAAALVEPDGNAERNFHLALVNLEAGRWPWERAHVRLNYGIWLRRRRRTREARRQLTTALETAERLGAGALAAAVARELRASGAAPTPDTSGPLARLTAQQRQIVQLAASGLSNREIGEQLFLSPRTVGSHLYNVYPKLGISRRQQLRDLLPNG</sequence>
<dbReference type="AlphaFoldDB" id="A0A5B8JF13"/>
<dbReference type="InterPro" id="IPR016032">
    <property type="entry name" value="Sig_transdc_resp-reg_C-effctor"/>
</dbReference>
<reference evidence="6 7" key="1">
    <citation type="submission" date="2019-07" db="EMBL/GenBank/DDBJ databases">
        <authorList>
            <person name="Zhu P."/>
        </authorList>
    </citation>
    <scope>NUCLEOTIDE SEQUENCE [LARGE SCALE GENOMIC DNA]</scope>
    <source>
        <strain evidence="6 7">SSL-25</strain>
    </source>
</reference>
<keyword evidence="1" id="KW-0805">Transcription regulation</keyword>
<keyword evidence="3" id="KW-0804">Transcription</keyword>
<dbReference type="SUPFAM" id="SSF52540">
    <property type="entry name" value="P-loop containing nucleoside triphosphate hydrolases"/>
    <property type="match status" value="1"/>
</dbReference>
<accession>A0A5B8JF13</accession>
<evidence type="ECO:0000256" key="4">
    <source>
        <dbReference type="SAM" id="MobiDB-lite"/>
    </source>
</evidence>
<evidence type="ECO:0000313" key="6">
    <source>
        <dbReference type="EMBL" id="QDY80375.1"/>
    </source>
</evidence>
<dbReference type="PANTHER" id="PTHR44688">
    <property type="entry name" value="DNA-BINDING TRANSCRIPTIONAL ACTIVATOR DEVR_DOSR"/>
    <property type="match status" value="1"/>
</dbReference>
<dbReference type="PANTHER" id="PTHR44688:SF16">
    <property type="entry name" value="DNA-BINDING TRANSCRIPTIONAL ACTIVATOR DEVR_DOSR"/>
    <property type="match status" value="1"/>
</dbReference>
<dbReference type="SUPFAM" id="SSF46894">
    <property type="entry name" value="C-terminal effector domain of the bipartite response regulators"/>
    <property type="match status" value="1"/>
</dbReference>
<feature type="region of interest" description="Disordered" evidence="4">
    <location>
        <begin position="1"/>
        <end position="31"/>
    </location>
</feature>
<dbReference type="InterPro" id="IPR000792">
    <property type="entry name" value="Tscrpt_reg_LuxR_C"/>
</dbReference>
<dbReference type="InterPro" id="IPR027417">
    <property type="entry name" value="P-loop_NTPase"/>
</dbReference>
<dbReference type="GO" id="GO:0006355">
    <property type="term" value="P:regulation of DNA-templated transcription"/>
    <property type="evidence" value="ECO:0007669"/>
    <property type="project" value="InterPro"/>
</dbReference>
<dbReference type="PRINTS" id="PR00038">
    <property type="entry name" value="HTHLUXR"/>
</dbReference>
<feature type="region of interest" description="Disordered" evidence="4">
    <location>
        <begin position="524"/>
        <end position="568"/>
    </location>
</feature>
<protein>
    <submittedName>
        <fullName evidence="6">AAA family ATPase</fullName>
    </submittedName>
</protein>
<evidence type="ECO:0000259" key="5">
    <source>
        <dbReference type="PROSITE" id="PS50043"/>
    </source>
</evidence>
<evidence type="ECO:0000256" key="2">
    <source>
        <dbReference type="ARBA" id="ARBA00023125"/>
    </source>
</evidence>
<dbReference type="GO" id="GO:0003677">
    <property type="term" value="F:DNA binding"/>
    <property type="evidence" value="ECO:0007669"/>
    <property type="project" value="UniProtKB-KW"/>
</dbReference>
<dbReference type="OrthoDB" id="7053960at2"/>
<dbReference type="PROSITE" id="PS00622">
    <property type="entry name" value="HTH_LUXR_1"/>
    <property type="match status" value="1"/>
</dbReference>
<feature type="region of interest" description="Disordered" evidence="4">
    <location>
        <begin position="584"/>
        <end position="607"/>
    </location>
</feature>
<organism evidence="6 7">
    <name type="scientific">Streptomyces qinzhouensis</name>
    <dbReference type="NCBI Taxonomy" id="2599401"/>
    <lineage>
        <taxon>Bacteria</taxon>
        <taxon>Bacillati</taxon>
        <taxon>Actinomycetota</taxon>
        <taxon>Actinomycetes</taxon>
        <taxon>Kitasatosporales</taxon>
        <taxon>Streptomycetaceae</taxon>
        <taxon>Streptomyces</taxon>
    </lineage>
</organism>
<dbReference type="EMBL" id="CP042266">
    <property type="protein sequence ID" value="QDY80375.1"/>
    <property type="molecule type" value="Genomic_DNA"/>
</dbReference>
<feature type="domain" description="HTH luxR-type" evidence="5">
    <location>
        <begin position="901"/>
        <end position="965"/>
    </location>
</feature>
<evidence type="ECO:0000313" key="7">
    <source>
        <dbReference type="Proteomes" id="UP000320580"/>
    </source>
</evidence>
<evidence type="ECO:0000256" key="3">
    <source>
        <dbReference type="ARBA" id="ARBA00023163"/>
    </source>
</evidence>
<dbReference type="InterPro" id="IPR041664">
    <property type="entry name" value="AAA_16"/>
</dbReference>
<dbReference type="SMART" id="SM00421">
    <property type="entry name" value="HTH_LUXR"/>
    <property type="match status" value="1"/>
</dbReference>
<keyword evidence="2" id="KW-0238">DNA-binding</keyword>
<dbReference type="Gene3D" id="3.40.50.300">
    <property type="entry name" value="P-loop containing nucleotide triphosphate hydrolases"/>
    <property type="match status" value="1"/>
</dbReference>
<dbReference type="Proteomes" id="UP000320580">
    <property type="component" value="Chromosome"/>
</dbReference>
<evidence type="ECO:0000256" key="1">
    <source>
        <dbReference type="ARBA" id="ARBA00023015"/>
    </source>
</evidence>
<dbReference type="InterPro" id="IPR036388">
    <property type="entry name" value="WH-like_DNA-bd_sf"/>
</dbReference>
<dbReference type="Gene3D" id="1.10.10.10">
    <property type="entry name" value="Winged helix-like DNA-binding domain superfamily/Winged helix DNA-binding domain"/>
    <property type="match status" value="1"/>
</dbReference>
<name>A0A5B8JF13_9ACTN</name>
<feature type="compositionally biased region" description="Basic and acidic residues" evidence="4">
    <location>
        <begin position="532"/>
        <end position="544"/>
    </location>
</feature>
<gene>
    <name evidence="6" type="ORF">FQU76_32030</name>
</gene>
<proteinExistence type="predicted"/>
<dbReference type="Pfam" id="PF13191">
    <property type="entry name" value="AAA_16"/>
    <property type="match status" value="1"/>
</dbReference>
<dbReference type="KEGG" id="sqz:FQU76_32030"/>